<dbReference type="AlphaFoldDB" id="A0A963YPJ3"/>
<comment type="caution">
    <text evidence="13">The sequence shown here is derived from an EMBL/GenBank/DDBJ whole genome shotgun (WGS) entry which is preliminary data.</text>
</comment>
<evidence type="ECO:0000256" key="10">
    <source>
        <dbReference type="HAMAP-Rule" id="MF_00530"/>
    </source>
</evidence>
<evidence type="ECO:0000256" key="3">
    <source>
        <dbReference type="ARBA" id="ARBA00005712"/>
    </source>
</evidence>
<dbReference type="Proteomes" id="UP000708298">
    <property type="component" value="Unassembled WGS sequence"/>
</dbReference>
<evidence type="ECO:0000259" key="12">
    <source>
        <dbReference type="Pfam" id="PF02823"/>
    </source>
</evidence>
<evidence type="ECO:0000313" key="14">
    <source>
        <dbReference type="Proteomes" id="UP000708298"/>
    </source>
</evidence>
<name>A0A963YPJ3_9PROT</name>
<keyword evidence="9 10" id="KW-0066">ATP synthesis</keyword>
<evidence type="ECO:0000256" key="8">
    <source>
        <dbReference type="ARBA" id="ARBA00023196"/>
    </source>
</evidence>
<reference evidence="13" key="1">
    <citation type="journal article" date="2021" name="Microorganisms">
        <title>Acidisoma silvae sp. nov. and Acidisomacellulosilytica sp. nov., Two Acidophilic Bacteria Isolated from Decaying Wood, Hydrolyzing Cellulose and Producing Poly-3-hydroxybutyrate.</title>
        <authorList>
            <person name="Mieszkin S."/>
            <person name="Pouder E."/>
            <person name="Uroz S."/>
            <person name="Simon-Colin C."/>
            <person name="Alain K."/>
        </authorList>
    </citation>
    <scope>NUCLEOTIDE SEQUENCE</scope>
    <source>
        <strain evidence="13">HW T2.11</strain>
    </source>
</reference>
<comment type="function">
    <text evidence="1 10">Produces ATP from ADP in the presence of a proton gradient across the membrane.</text>
</comment>
<dbReference type="Pfam" id="PF02823">
    <property type="entry name" value="ATP-synt_DE_N"/>
    <property type="match status" value="1"/>
</dbReference>
<keyword evidence="6 10" id="KW-0406">Ion transport</keyword>
<comment type="similarity">
    <text evidence="3 10 11">Belongs to the ATPase epsilon chain family.</text>
</comment>
<evidence type="ECO:0000256" key="11">
    <source>
        <dbReference type="RuleBase" id="RU003656"/>
    </source>
</evidence>
<comment type="subcellular location">
    <subcellularLocation>
        <location evidence="10">Cell membrane</location>
        <topology evidence="10">Peripheral membrane protein</topology>
    </subcellularLocation>
    <subcellularLocation>
        <location evidence="2">Endomembrane system</location>
        <topology evidence="2">Peripheral membrane protein</topology>
    </subcellularLocation>
</comment>
<accession>A0A963YPJ3</accession>
<proteinExistence type="inferred from homology"/>
<reference evidence="13" key="2">
    <citation type="submission" date="2021-01" db="EMBL/GenBank/DDBJ databases">
        <authorList>
            <person name="Mieszkin S."/>
            <person name="Pouder E."/>
            <person name="Alain K."/>
        </authorList>
    </citation>
    <scope>NUCLEOTIDE SEQUENCE</scope>
    <source>
        <strain evidence="13">HW T2.11</strain>
    </source>
</reference>
<dbReference type="HAMAP" id="MF_00530">
    <property type="entry name" value="ATP_synth_epsil_bac"/>
    <property type="match status" value="1"/>
</dbReference>
<dbReference type="GO" id="GO:0012505">
    <property type="term" value="C:endomembrane system"/>
    <property type="evidence" value="ECO:0007669"/>
    <property type="project" value="UniProtKB-SubCell"/>
</dbReference>
<keyword evidence="4 10" id="KW-0813">Transport</keyword>
<evidence type="ECO:0000256" key="7">
    <source>
        <dbReference type="ARBA" id="ARBA00023136"/>
    </source>
</evidence>
<comment type="subunit">
    <text evidence="10 11">F-type ATPases have 2 components, CF(1) - the catalytic core - and CF(0) - the membrane proton channel. CF(1) has five subunits: alpha(3), beta(3), gamma(1), delta(1), epsilon(1). CF(0) has three main subunits: a, b and c.</text>
</comment>
<keyword evidence="7 10" id="KW-0472">Membrane</keyword>
<evidence type="ECO:0000256" key="6">
    <source>
        <dbReference type="ARBA" id="ARBA00023065"/>
    </source>
</evidence>
<dbReference type="CDD" id="cd12152">
    <property type="entry name" value="F1-ATPase_delta"/>
    <property type="match status" value="1"/>
</dbReference>
<dbReference type="PANTHER" id="PTHR13822">
    <property type="entry name" value="ATP SYNTHASE DELTA/EPSILON CHAIN"/>
    <property type="match status" value="1"/>
</dbReference>
<gene>
    <name evidence="10 13" type="primary">atpC</name>
    <name evidence="13" type="ORF">ASILVAE211_05875</name>
</gene>
<dbReference type="GO" id="GO:0046933">
    <property type="term" value="F:proton-transporting ATP synthase activity, rotational mechanism"/>
    <property type="evidence" value="ECO:0007669"/>
    <property type="project" value="UniProtKB-UniRule"/>
</dbReference>
<dbReference type="GO" id="GO:0045259">
    <property type="term" value="C:proton-transporting ATP synthase complex"/>
    <property type="evidence" value="ECO:0007669"/>
    <property type="project" value="UniProtKB-KW"/>
</dbReference>
<dbReference type="EMBL" id="JAESVB010000002">
    <property type="protein sequence ID" value="MCB8874705.1"/>
    <property type="molecule type" value="Genomic_DNA"/>
</dbReference>
<dbReference type="PANTHER" id="PTHR13822:SF10">
    <property type="entry name" value="ATP SYNTHASE EPSILON CHAIN, CHLOROPLASTIC"/>
    <property type="match status" value="1"/>
</dbReference>
<evidence type="ECO:0000256" key="1">
    <source>
        <dbReference type="ARBA" id="ARBA00003543"/>
    </source>
</evidence>
<protein>
    <recommendedName>
        <fullName evidence="10">ATP synthase epsilon chain</fullName>
    </recommendedName>
    <alternativeName>
        <fullName evidence="10">ATP synthase F1 sector epsilon subunit</fullName>
    </alternativeName>
    <alternativeName>
        <fullName evidence="10">F-ATPase epsilon subunit</fullName>
    </alternativeName>
</protein>
<dbReference type="InterPro" id="IPR001469">
    <property type="entry name" value="ATP_synth_F1_dsu/esu"/>
</dbReference>
<feature type="domain" description="ATP synthase F1 complex delta/epsilon subunit N-terminal" evidence="12">
    <location>
        <begin position="5"/>
        <end position="83"/>
    </location>
</feature>
<dbReference type="SUPFAM" id="SSF51344">
    <property type="entry name" value="Epsilon subunit of F1F0-ATP synthase N-terminal domain"/>
    <property type="match status" value="1"/>
</dbReference>
<keyword evidence="5 10" id="KW-0375">Hydrogen ion transport</keyword>
<dbReference type="InterPro" id="IPR020546">
    <property type="entry name" value="ATP_synth_F1_dsu/esu_N"/>
</dbReference>
<dbReference type="InterPro" id="IPR036771">
    <property type="entry name" value="ATPsynth_dsu/esu_N"/>
</dbReference>
<sequence>MVPISIEIVSPEKLLVSQSVDMVVIPGSEGDLGVLPEHSPMITLLRGGEVILYEGERVTSRYFVTGGFAEITGERVTVLADTAELSSALNHADGERQLQEANKALSEAEKVGQTDRLVALMENVQVAQAVVDVTAAAH</sequence>
<evidence type="ECO:0000313" key="13">
    <source>
        <dbReference type="EMBL" id="MCB8874705.1"/>
    </source>
</evidence>
<keyword evidence="10" id="KW-1003">Cell membrane</keyword>
<organism evidence="13 14">
    <name type="scientific">Acidisoma silvae</name>
    <dbReference type="NCBI Taxonomy" id="2802396"/>
    <lineage>
        <taxon>Bacteria</taxon>
        <taxon>Pseudomonadati</taxon>
        <taxon>Pseudomonadota</taxon>
        <taxon>Alphaproteobacteria</taxon>
        <taxon>Acetobacterales</taxon>
        <taxon>Acidocellaceae</taxon>
        <taxon>Acidisoma</taxon>
    </lineage>
</organism>
<evidence type="ECO:0000256" key="2">
    <source>
        <dbReference type="ARBA" id="ARBA00004184"/>
    </source>
</evidence>
<evidence type="ECO:0000256" key="9">
    <source>
        <dbReference type="ARBA" id="ARBA00023310"/>
    </source>
</evidence>
<dbReference type="GO" id="GO:0005886">
    <property type="term" value="C:plasma membrane"/>
    <property type="evidence" value="ECO:0007669"/>
    <property type="project" value="UniProtKB-SubCell"/>
</dbReference>
<dbReference type="NCBIfam" id="TIGR01216">
    <property type="entry name" value="ATP_synt_epsi"/>
    <property type="match status" value="1"/>
</dbReference>
<dbReference type="Gene3D" id="2.60.15.10">
    <property type="entry name" value="F0F1 ATP synthase delta/epsilon subunit, N-terminal"/>
    <property type="match status" value="1"/>
</dbReference>
<keyword evidence="14" id="KW-1185">Reference proteome</keyword>
<evidence type="ECO:0000256" key="5">
    <source>
        <dbReference type="ARBA" id="ARBA00022781"/>
    </source>
</evidence>
<dbReference type="GO" id="GO:0005524">
    <property type="term" value="F:ATP binding"/>
    <property type="evidence" value="ECO:0007669"/>
    <property type="project" value="UniProtKB-UniRule"/>
</dbReference>
<keyword evidence="8 10" id="KW-0139">CF(1)</keyword>
<evidence type="ECO:0000256" key="4">
    <source>
        <dbReference type="ARBA" id="ARBA00022448"/>
    </source>
</evidence>